<evidence type="ECO:0000256" key="9">
    <source>
        <dbReference type="ARBA" id="ARBA00022843"/>
    </source>
</evidence>
<dbReference type="GeneTree" id="ENSGT00390000002993"/>
<dbReference type="GO" id="GO:0010859">
    <property type="term" value="F:calcium-dependent cysteine-type endopeptidase inhibitor activity"/>
    <property type="evidence" value="ECO:0007669"/>
    <property type="project" value="TreeGrafter"/>
</dbReference>
<evidence type="ECO:0000256" key="5">
    <source>
        <dbReference type="ARBA" id="ARBA00022553"/>
    </source>
</evidence>
<proteinExistence type="inferred from homology"/>
<evidence type="ECO:0000256" key="3">
    <source>
        <dbReference type="ARBA" id="ARBA00017619"/>
    </source>
</evidence>
<reference evidence="13" key="1">
    <citation type="submission" date="2023-09" db="UniProtKB">
        <authorList>
            <consortium name="Ensembl"/>
        </authorList>
    </citation>
    <scope>IDENTIFICATION</scope>
</reference>
<organism evidence="13">
    <name type="scientific">Stegastes partitus</name>
    <name type="common">bicolor damselfish</name>
    <dbReference type="NCBI Taxonomy" id="144197"/>
    <lineage>
        <taxon>Eukaryota</taxon>
        <taxon>Metazoa</taxon>
        <taxon>Chordata</taxon>
        <taxon>Craniata</taxon>
        <taxon>Vertebrata</taxon>
        <taxon>Euteleostomi</taxon>
        <taxon>Actinopterygii</taxon>
        <taxon>Neopterygii</taxon>
        <taxon>Teleostei</taxon>
        <taxon>Neoteleostei</taxon>
        <taxon>Acanthomorphata</taxon>
        <taxon>Ovalentaria</taxon>
        <taxon>Pomacentridae</taxon>
        <taxon>Stegastes</taxon>
    </lineage>
</organism>
<evidence type="ECO:0000313" key="13">
    <source>
        <dbReference type="Ensembl" id="ENSSPAP00000024904.1"/>
    </source>
</evidence>
<dbReference type="InterPro" id="IPR026998">
    <property type="entry name" value="Calpastatin"/>
</dbReference>
<keyword evidence="5" id="KW-0597">Phosphoprotein</keyword>
<evidence type="ECO:0000256" key="4">
    <source>
        <dbReference type="ARBA" id="ARBA00022499"/>
    </source>
</evidence>
<evidence type="ECO:0000256" key="10">
    <source>
        <dbReference type="ARBA" id="ARBA00022990"/>
    </source>
</evidence>
<dbReference type="PANTHER" id="PTHR10077:SF0">
    <property type="entry name" value="CALPASTATIN"/>
    <property type="match status" value="1"/>
</dbReference>
<feature type="region of interest" description="Disordered" evidence="12">
    <location>
        <begin position="1"/>
        <end position="46"/>
    </location>
</feature>
<keyword evidence="4" id="KW-1017">Isopeptide bond</keyword>
<evidence type="ECO:0000256" key="7">
    <source>
        <dbReference type="ARBA" id="ARBA00022704"/>
    </source>
</evidence>
<dbReference type="GO" id="GO:0005737">
    <property type="term" value="C:cytoplasm"/>
    <property type="evidence" value="ECO:0007669"/>
    <property type="project" value="TreeGrafter"/>
</dbReference>
<keyword evidence="6" id="KW-0646">Protease inhibitor</keyword>
<feature type="compositionally biased region" description="Low complexity" evidence="12">
    <location>
        <begin position="1"/>
        <end position="13"/>
    </location>
</feature>
<keyword evidence="7" id="KW-0789">Thiol protease inhibitor</keyword>
<dbReference type="PANTHER" id="PTHR10077">
    <property type="entry name" value="CALPASTATIN"/>
    <property type="match status" value="1"/>
</dbReference>
<evidence type="ECO:0000256" key="11">
    <source>
        <dbReference type="ARBA" id="ARBA00033013"/>
    </source>
</evidence>
<feature type="compositionally biased region" description="Basic and acidic residues" evidence="12">
    <location>
        <begin position="18"/>
        <end position="46"/>
    </location>
</feature>
<evidence type="ECO:0000256" key="12">
    <source>
        <dbReference type="SAM" id="MobiDB-lite"/>
    </source>
</evidence>
<dbReference type="Pfam" id="PF00748">
    <property type="entry name" value="Calpain_inhib"/>
    <property type="match status" value="1"/>
</dbReference>
<dbReference type="Ensembl" id="ENSSPAT00000025314.1">
    <property type="protein sequence ID" value="ENSSPAP00000024904.1"/>
    <property type="gene ID" value="ENSSPAG00000018822.1"/>
</dbReference>
<dbReference type="AlphaFoldDB" id="A0A3B5B4A5"/>
<name>A0A3B5B4A5_9TELE</name>
<dbReference type="InterPro" id="IPR001259">
    <property type="entry name" value="Prot_inh_calpain"/>
</dbReference>
<keyword evidence="10" id="KW-0007">Acetylation</keyword>
<comment type="similarity">
    <text evidence="2">Belongs to the protease inhibitor I27 (calpastatin) family.</text>
</comment>
<evidence type="ECO:0000256" key="1">
    <source>
        <dbReference type="ARBA" id="ARBA00002637"/>
    </source>
</evidence>
<protein>
    <recommendedName>
        <fullName evidence="3">Calpastatin</fullName>
    </recommendedName>
    <alternativeName>
        <fullName evidence="11">Calpain inhibitor</fullName>
    </alternativeName>
</protein>
<comment type="function">
    <text evidence="1">Specific inhibition of calpain (calcium-dependent cysteine protease). Plays a key role in postmortem tenderization of meat and have been proposed to be involved in muscle protein degradation in living tissue.</text>
</comment>
<keyword evidence="8" id="KW-0677">Repeat</keyword>
<evidence type="ECO:0000256" key="6">
    <source>
        <dbReference type="ARBA" id="ARBA00022690"/>
    </source>
</evidence>
<sequence length="141" mass="15214">MSLDALSSLGDLLPTDAPKPKAPEEGKHKKEEGVLVGERDDTLPPDYRFNREALEKLPAPKPEPTMGTGEALDILSGDFVTMTAGPAVHAPVVTPSAPAPDYSFKREELEKLPASKLEVRLNIHEHTQVDLSCTHAVGMPI</sequence>
<evidence type="ECO:0000256" key="2">
    <source>
        <dbReference type="ARBA" id="ARBA00009487"/>
    </source>
</evidence>
<evidence type="ECO:0000256" key="8">
    <source>
        <dbReference type="ARBA" id="ARBA00022737"/>
    </source>
</evidence>
<keyword evidence="9" id="KW-0832">Ubl conjugation</keyword>
<accession>A0A3B5B4A5</accession>